<dbReference type="EMBL" id="CP001825">
    <property type="protein sequence ID" value="ACZ41377.1"/>
    <property type="molecule type" value="Genomic_DNA"/>
</dbReference>
<keyword evidence="9" id="KW-0647">Proteasome</keyword>
<protein>
    <recommendedName>
        <fullName evidence="8">ATP-dependent protease subunit HslV</fullName>
        <ecNumber evidence="8">3.4.25.2</ecNumber>
    </recommendedName>
</protein>
<dbReference type="GO" id="GO:0005839">
    <property type="term" value="C:proteasome core complex"/>
    <property type="evidence" value="ECO:0007669"/>
    <property type="project" value="InterPro"/>
</dbReference>
<dbReference type="GO" id="GO:0009376">
    <property type="term" value="C:HslUV protease complex"/>
    <property type="evidence" value="ECO:0007669"/>
    <property type="project" value="UniProtKB-UniRule"/>
</dbReference>
<accession>D1CEM1</accession>
<evidence type="ECO:0000256" key="8">
    <source>
        <dbReference type="HAMAP-Rule" id="MF_00248"/>
    </source>
</evidence>
<keyword evidence="5 8" id="KW-0479">Metal-binding</keyword>
<name>D1CEM1_THET1</name>
<dbReference type="PANTHER" id="PTHR32194">
    <property type="entry name" value="METALLOPROTEASE TLDD"/>
    <property type="match status" value="1"/>
</dbReference>
<dbReference type="STRING" id="525904.Tter_0456"/>
<dbReference type="GO" id="GO:0051603">
    <property type="term" value="P:proteolysis involved in protein catabolic process"/>
    <property type="evidence" value="ECO:0007669"/>
    <property type="project" value="InterPro"/>
</dbReference>
<feature type="binding site" evidence="8">
    <location>
        <position position="169"/>
    </location>
    <ligand>
        <name>Na(+)</name>
        <dbReference type="ChEBI" id="CHEBI:29101"/>
    </ligand>
</feature>
<dbReference type="InterPro" id="IPR029055">
    <property type="entry name" value="Ntn_hydrolases_N"/>
</dbReference>
<evidence type="ECO:0000256" key="1">
    <source>
        <dbReference type="ARBA" id="ARBA00004496"/>
    </source>
</evidence>
<evidence type="ECO:0000256" key="5">
    <source>
        <dbReference type="ARBA" id="ARBA00022723"/>
    </source>
</evidence>
<evidence type="ECO:0000256" key="6">
    <source>
        <dbReference type="ARBA" id="ARBA00022801"/>
    </source>
</evidence>
<comment type="function">
    <text evidence="8">Protease subunit of a proteasome-like degradation complex believed to be a general protein degrading machinery.</text>
</comment>
<dbReference type="GO" id="GO:0004298">
    <property type="term" value="F:threonine-type endopeptidase activity"/>
    <property type="evidence" value="ECO:0007669"/>
    <property type="project" value="UniProtKB-KW"/>
</dbReference>
<feature type="active site" evidence="8">
    <location>
        <position position="11"/>
    </location>
</feature>
<keyword evidence="10" id="KW-1185">Reference proteome</keyword>
<dbReference type="MEROPS" id="T01.007"/>
<evidence type="ECO:0000256" key="2">
    <source>
        <dbReference type="ARBA" id="ARBA00006053"/>
    </source>
</evidence>
<dbReference type="Gene3D" id="3.60.20.10">
    <property type="entry name" value="Glutamine Phosphoribosylpyrophosphate, subunit 1, domain 1"/>
    <property type="match status" value="1"/>
</dbReference>
<dbReference type="CDD" id="cd01913">
    <property type="entry name" value="protease_HslV"/>
    <property type="match status" value="1"/>
</dbReference>
<feature type="binding site" evidence="8">
    <location>
        <position position="166"/>
    </location>
    <ligand>
        <name>Na(+)</name>
        <dbReference type="ChEBI" id="CHEBI:29101"/>
    </ligand>
</feature>
<proteinExistence type="inferred from homology"/>
<evidence type="ECO:0000313" key="9">
    <source>
        <dbReference type="EMBL" id="ACZ41377.1"/>
    </source>
</evidence>
<dbReference type="NCBIfam" id="TIGR03692">
    <property type="entry name" value="ATP_dep_HslV"/>
    <property type="match status" value="1"/>
</dbReference>
<dbReference type="GO" id="GO:0046872">
    <property type="term" value="F:metal ion binding"/>
    <property type="evidence" value="ECO:0007669"/>
    <property type="project" value="UniProtKB-KW"/>
</dbReference>
<dbReference type="PIRSF" id="PIRSF039093">
    <property type="entry name" value="HslV"/>
    <property type="match status" value="1"/>
</dbReference>
<gene>
    <name evidence="8" type="primary">hslV</name>
    <name evidence="9" type="ordered locus">Tter_0456</name>
</gene>
<comment type="subcellular location">
    <subcellularLocation>
        <location evidence="1 8">Cytoplasm</location>
    </subcellularLocation>
</comment>
<dbReference type="Proteomes" id="UP000000323">
    <property type="component" value="Chromosome 1"/>
</dbReference>
<keyword evidence="3 8" id="KW-0963">Cytoplasm</keyword>
<keyword evidence="7 8" id="KW-0915">Sodium</keyword>
<keyword evidence="4 8" id="KW-0645">Protease</keyword>
<comment type="subunit">
    <text evidence="8">A double ring-shaped homohexamer of HslV is capped on each side by a ring-shaped HslU homohexamer. The assembly of the HslU/HslV complex is dependent on binding of ATP.</text>
</comment>
<dbReference type="PANTHER" id="PTHR32194:SF0">
    <property type="entry name" value="ATP-DEPENDENT PROTEASE SUBUNIT HSLV"/>
    <property type="match status" value="1"/>
</dbReference>
<sequence>MSHNPPMMRATTILAVLRDGLLAMAGDGQVTFGDSIFKHKARKVRTLYDGKVLVGFAGAVADALTLFERFESQLQQYSGDLRRSAVELAKQWRTDRYLRPLEAELIVGDPGQLLLITGQGEVIEPDEGILAIGSGSVYALAAAQALLRHTNMDAEHITLEAMKIAAELCIYTNDNITIETIRAEN</sequence>
<comment type="catalytic activity">
    <reaction evidence="8">
        <text>ATP-dependent cleavage of peptide bonds with broad specificity.</text>
        <dbReference type="EC" id="3.4.25.2"/>
    </reaction>
</comment>
<feature type="binding site" evidence="8">
    <location>
        <position position="172"/>
    </location>
    <ligand>
        <name>Na(+)</name>
        <dbReference type="ChEBI" id="CHEBI:29101"/>
    </ligand>
</feature>
<evidence type="ECO:0000256" key="4">
    <source>
        <dbReference type="ARBA" id="ARBA00022670"/>
    </source>
</evidence>
<dbReference type="SUPFAM" id="SSF56235">
    <property type="entry name" value="N-terminal nucleophile aminohydrolases (Ntn hydrolases)"/>
    <property type="match status" value="1"/>
</dbReference>
<dbReference type="NCBIfam" id="NF003964">
    <property type="entry name" value="PRK05456.1"/>
    <property type="match status" value="1"/>
</dbReference>
<dbReference type="Pfam" id="PF00227">
    <property type="entry name" value="Proteasome"/>
    <property type="match status" value="1"/>
</dbReference>
<comment type="activity regulation">
    <text evidence="8">Allosterically activated by HslU binding.</text>
</comment>
<dbReference type="HAMAP" id="MF_00248">
    <property type="entry name" value="HslV"/>
    <property type="match status" value="1"/>
</dbReference>
<dbReference type="PROSITE" id="PS51476">
    <property type="entry name" value="PROTEASOME_BETA_2"/>
    <property type="match status" value="1"/>
</dbReference>
<organism evidence="9 10">
    <name type="scientific">Thermobaculum terrenum (strain ATCC BAA-798 / CCMEE 7001 / YNP1)</name>
    <dbReference type="NCBI Taxonomy" id="525904"/>
    <lineage>
        <taxon>Bacteria</taxon>
        <taxon>Bacillati</taxon>
        <taxon>Chloroflexota</taxon>
        <taxon>Chloroflexia</taxon>
        <taxon>Candidatus Thermobaculales</taxon>
        <taxon>Candidatus Thermobaculaceae</taxon>
        <taxon>Thermobaculum</taxon>
    </lineage>
</organism>
<dbReference type="InterPro" id="IPR023333">
    <property type="entry name" value="Proteasome_suB-type"/>
</dbReference>
<dbReference type="EC" id="3.4.25.2" evidence="8"/>
<dbReference type="InterPro" id="IPR022281">
    <property type="entry name" value="ATP-dep_Prtase_HsIV_su"/>
</dbReference>
<reference evidence="10" key="1">
    <citation type="journal article" date="2010" name="Stand. Genomic Sci.">
        <title>Complete genome sequence of 'Thermobaculum terrenum' type strain (YNP1).</title>
        <authorList>
            <person name="Kiss H."/>
            <person name="Cleland D."/>
            <person name="Lapidus A."/>
            <person name="Lucas S."/>
            <person name="Glavina Del Rio T."/>
            <person name="Nolan M."/>
            <person name="Tice H."/>
            <person name="Han C."/>
            <person name="Goodwin L."/>
            <person name="Pitluck S."/>
            <person name="Liolios K."/>
            <person name="Ivanova N."/>
            <person name="Mavromatis K."/>
            <person name="Ovchinnikova G."/>
            <person name="Pati A."/>
            <person name="Chen A."/>
            <person name="Palaniappan K."/>
            <person name="Land M."/>
            <person name="Hauser L."/>
            <person name="Chang Y."/>
            <person name="Jeffries C."/>
            <person name="Lu M."/>
            <person name="Brettin T."/>
            <person name="Detter J."/>
            <person name="Goker M."/>
            <person name="Tindall B."/>
            <person name="Beck B."/>
            <person name="McDermott T."/>
            <person name="Woyke T."/>
            <person name="Bristow J."/>
            <person name="Eisen J."/>
            <person name="Markowitz V."/>
            <person name="Hugenholtz P."/>
            <person name="Kyrpides N."/>
            <person name="Klenk H."/>
            <person name="Cheng J."/>
        </authorList>
    </citation>
    <scope>NUCLEOTIDE SEQUENCE [LARGE SCALE GENOMIC DNA]</scope>
    <source>
        <strain evidence="10">ATCC BAA-798 / YNP1</strain>
    </source>
</reference>
<dbReference type="RefSeq" id="WP_012874412.1">
    <property type="nucleotide sequence ID" value="NC_013525.1"/>
</dbReference>
<keyword evidence="6 8" id="KW-0378">Hydrolase</keyword>
<dbReference type="AlphaFoldDB" id="D1CEM1"/>
<keyword evidence="8" id="KW-0888">Threonine protease</keyword>
<dbReference type="HOGENOM" id="CLU_093872_1_0_0"/>
<dbReference type="eggNOG" id="COG5405">
    <property type="taxonomic scope" value="Bacteria"/>
</dbReference>
<comment type="similarity">
    <text evidence="2 8">Belongs to the peptidase T1B family. HslV subfamily.</text>
</comment>
<evidence type="ECO:0000313" key="10">
    <source>
        <dbReference type="Proteomes" id="UP000000323"/>
    </source>
</evidence>
<dbReference type="KEGG" id="ttr:Tter_0456"/>
<dbReference type="InterPro" id="IPR001353">
    <property type="entry name" value="Proteasome_sua/b"/>
</dbReference>
<evidence type="ECO:0000256" key="3">
    <source>
        <dbReference type="ARBA" id="ARBA00022490"/>
    </source>
</evidence>
<keyword evidence="8" id="KW-0021">Allosteric enzyme</keyword>
<evidence type="ECO:0000256" key="7">
    <source>
        <dbReference type="ARBA" id="ARBA00023053"/>
    </source>
</evidence>